<dbReference type="Pfam" id="PF13692">
    <property type="entry name" value="Glyco_trans_1_4"/>
    <property type="match status" value="1"/>
</dbReference>
<organism evidence="1 2">
    <name type="scientific">Colwellia asteriadis</name>
    <dbReference type="NCBI Taxonomy" id="517723"/>
    <lineage>
        <taxon>Bacteria</taxon>
        <taxon>Pseudomonadati</taxon>
        <taxon>Pseudomonadota</taxon>
        <taxon>Gammaproteobacteria</taxon>
        <taxon>Alteromonadales</taxon>
        <taxon>Colwelliaceae</taxon>
        <taxon>Colwellia</taxon>
    </lineage>
</organism>
<proteinExistence type="predicted"/>
<protein>
    <recommendedName>
        <fullName evidence="3">Glycosyltransferase</fullName>
    </recommendedName>
</protein>
<name>A0ABN1L5K7_9GAMM</name>
<evidence type="ECO:0000313" key="1">
    <source>
        <dbReference type="EMBL" id="GAA0815282.1"/>
    </source>
</evidence>
<dbReference type="Proteomes" id="UP001500021">
    <property type="component" value="Unassembled WGS sequence"/>
</dbReference>
<gene>
    <name evidence="1" type="ORF">GCM10009111_13360</name>
</gene>
<sequence>MPIVFFPFHDYKLSLVEGFRTRDAHIYSQTIDNSKNKVIIVNRPTLFLEVLLKKKKHKTQGEVIYSNNFITIQKVTEKLFIIDIIDFSILKPVFKGKAFISELYFRNTSRLKEALNFLDCHSFTSYESSPLTRETVNFLSPETKVFDGVDNFCKHDSYAPLREHLKAEYFQIIDSYDKIFFNGKDSLTYFNCKENENVEFMANGVDYQRFQAKHTCPELYNASKKSNKDIAVYAGKMQSMFDVNLVRELATANQHVDFYFLGKILEGEPDKDLADLTNVIFVGDVHYDLLPAYITHATICIIPYLVNKQHGGDPIKFYEYLASGNKIVSTLIGDIQKYHNNSDVFIVDRSEFLSSFKRALSNPNNNTHRVIPEHMSWQYKASHMFELSKAKN</sequence>
<reference evidence="1 2" key="1">
    <citation type="journal article" date="2019" name="Int. J. Syst. Evol. Microbiol.">
        <title>The Global Catalogue of Microorganisms (GCM) 10K type strain sequencing project: providing services to taxonomists for standard genome sequencing and annotation.</title>
        <authorList>
            <consortium name="The Broad Institute Genomics Platform"/>
            <consortium name="The Broad Institute Genome Sequencing Center for Infectious Disease"/>
            <person name="Wu L."/>
            <person name="Ma J."/>
        </authorList>
    </citation>
    <scope>NUCLEOTIDE SEQUENCE [LARGE SCALE GENOMIC DNA]</scope>
    <source>
        <strain evidence="1 2">JCM 15608</strain>
    </source>
</reference>
<dbReference type="EMBL" id="BAAAFA010000004">
    <property type="protein sequence ID" value="GAA0815282.1"/>
    <property type="molecule type" value="Genomic_DNA"/>
</dbReference>
<evidence type="ECO:0008006" key="3">
    <source>
        <dbReference type="Google" id="ProtNLM"/>
    </source>
</evidence>
<evidence type="ECO:0000313" key="2">
    <source>
        <dbReference type="Proteomes" id="UP001500021"/>
    </source>
</evidence>
<accession>A0ABN1L5K7</accession>
<dbReference type="Gene3D" id="3.40.50.2000">
    <property type="entry name" value="Glycogen Phosphorylase B"/>
    <property type="match status" value="1"/>
</dbReference>
<comment type="caution">
    <text evidence="1">The sequence shown here is derived from an EMBL/GenBank/DDBJ whole genome shotgun (WGS) entry which is preliminary data.</text>
</comment>
<keyword evidence="2" id="KW-1185">Reference proteome</keyword>
<dbReference type="RefSeq" id="WP_343816519.1">
    <property type="nucleotide sequence ID" value="NZ_BAAAFA010000004.1"/>
</dbReference>
<dbReference type="SUPFAM" id="SSF53756">
    <property type="entry name" value="UDP-Glycosyltransferase/glycogen phosphorylase"/>
    <property type="match status" value="1"/>
</dbReference>